<sequence length="227" mass="25260">MGEMVKLIFVLLLVVLVVIISVNSKRQIPWDWQISQHVSESSDTLAPTIAQSVQSESSEKVSQSPTASETYTQSTSSQFSLQDAAGQTGYTGDTENSTTAAETYEVNNTTGTLLIPLVTTATETTNMTALDIYNELKEVEQAARKYISGGFKISTLNSQSIYSKGYMSDYLANRYEVGYKLYGEGYTIFIKTKYEIPVNVLEELAGKPNIRLDGQSVVYEFWIRAYR</sequence>
<dbReference type="PATRIC" id="fig|93466.3.peg.1342"/>
<evidence type="ECO:0000313" key="3">
    <source>
        <dbReference type="Proteomes" id="UP000077096"/>
    </source>
</evidence>
<organism evidence="2 3">
    <name type="scientific">Fervidobacterium pennivorans</name>
    <dbReference type="NCBI Taxonomy" id="93466"/>
    <lineage>
        <taxon>Bacteria</taxon>
        <taxon>Thermotogati</taxon>
        <taxon>Thermotogota</taxon>
        <taxon>Thermotogae</taxon>
        <taxon>Thermotogales</taxon>
        <taxon>Fervidobacteriaceae</taxon>
        <taxon>Fervidobacterium</taxon>
    </lineage>
</organism>
<dbReference type="OrthoDB" id="44610at2"/>
<gene>
    <name evidence="2" type="ORF">JM64_06320</name>
</gene>
<reference evidence="2 3" key="1">
    <citation type="submission" date="2014-08" db="EMBL/GenBank/DDBJ databases">
        <title>Fervidobacterium pennivorans DYC genome.</title>
        <authorList>
            <person name="Wushke S."/>
        </authorList>
    </citation>
    <scope>NUCLEOTIDE SEQUENCE [LARGE SCALE GENOMIC DNA]</scope>
    <source>
        <strain evidence="2 3">DYC</strain>
    </source>
</reference>
<dbReference type="Proteomes" id="UP000077096">
    <property type="component" value="Chromosome"/>
</dbReference>
<dbReference type="EMBL" id="CP011393">
    <property type="protein sequence ID" value="ANE41615.1"/>
    <property type="molecule type" value="Genomic_DNA"/>
</dbReference>
<dbReference type="KEGG" id="fng:JM64_06320"/>
<feature type="compositionally biased region" description="Low complexity" evidence="1">
    <location>
        <begin position="51"/>
        <end position="64"/>
    </location>
</feature>
<accession>A0A172T3L5</accession>
<name>A0A172T3L5_FERPE</name>
<protein>
    <submittedName>
        <fullName evidence="2">Uncharacterized protein</fullName>
    </submittedName>
</protein>
<feature type="compositionally biased region" description="Polar residues" evidence="1">
    <location>
        <begin position="88"/>
        <end position="98"/>
    </location>
</feature>
<evidence type="ECO:0000313" key="2">
    <source>
        <dbReference type="EMBL" id="ANE41615.1"/>
    </source>
</evidence>
<feature type="region of interest" description="Disordered" evidence="1">
    <location>
        <begin position="45"/>
        <end position="98"/>
    </location>
</feature>
<evidence type="ECO:0000256" key="1">
    <source>
        <dbReference type="SAM" id="MobiDB-lite"/>
    </source>
</evidence>
<dbReference type="AlphaFoldDB" id="A0A172T3L5"/>
<proteinExistence type="predicted"/>
<feature type="compositionally biased region" description="Polar residues" evidence="1">
    <location>
        <begin position="65"/>
        <end position="81"/>
    </location>
</feature>